<protein>
    <recommendedName>
        <fullName evidence="5">Chromo domain-containing protein</fullName>
    </recommendedName>
</protein>
<dbReference type="STRING" id="1448318.A0A319F7N1"/>
<dbReference type="InterPro" id="IPR016197">
    <property type="entry name" value="Chromo-like_dom_sf"/>
</dbReference>
<accession>A0A319F7N1</accession>
<dbReference type="Gene3D" id="2.40.50.40">
    <property type="match status" value="1"/>
</dbReference>
<dbReference type="SUPFAM" id="SSF54160">
    <property type="entry name" value="Chromo domain-like"/>
    <property type="match status" value="1"/>
</dbReference>
<feature type="compositionally biased region" description="Basic and acidic residues" evidence="2">
    <location>
        <begin position="90"/>
        <end position="101"/>
    </location>
</feature>
<evidence type="ECO:0000313" key="3">
    <source>
        <dbReference type="EMBL" id="PYI12239.1"/>
    </source>
</evidence>
<dbReference type="EMBL" id="KZ826316">
    <property type="protein sequence ID" value="PYI12239.1"/>
    <property type="molecule type" value="Genomic_DNA"/>
</dbReference>
<dbReference type="Proteomes" id="UP000248423">
    <property type="component" value="Unassembled WGS sequence"/>
</dbReference>
<organism evidence="3 4">
    <name type="scientific">Aspergillus sclerotiicarbonarius (strain CBS 121057 / IBT 28362)</name>
    <dbReference type="NCBI Taxonomy" id="1448318"/>
    <lineage>
        <taxon>Eukaryota</taxon>
        <taxon>Fungi</taxon>
        <taxon>Dikarya</taxon>
        <taxon>Ascomycota</taxon>
        <taxon>Pezizomycotina</taxon>
        <taxon>Eurotiomycetes</taxon>
        <taxon>Eurotiomycetidae</taxon>
        <taxon>Eurotiales</taxon>
        <taxon>Aspergillaceae</taxon>
        <taxon>Aspergillus</taxon>
        <taxon>Aspergillus subgen. Circumdati</taxon>
    </lineage>
</organism>
<comment type="subunit">
    <text evidence="1">Component of the NuA4 histone acetyltransferase complex.</text>
</comment>
<feature type="compositionally biased region" description="Acidic residues" evidence="2">
    <location>
        <begin position="33"/>
        <end position="48"/>
    </location>
</feature>
<evidence type="ECO:0000256" key="2">
    <source>
        <dbReference type="SAM" id="MobiDB-lite"/>
    </source>
</evidence>
<dbReference type="OrthoDB" id="3647690at2759"/>
<sequence>MWRKRKPSSPKYTDHTSDTQKERWKEQHAISSSEDEDEVKDDSEALDPDEWYINCILDETESQYLIDWEGPWTPTWEPKEHASELAVRIWEEKQQRDRSPQEEPDQSNTPPSQPPSGAREHSREPLYPGPSQPETEA</sequence>
<feature type="region of interest" description="Disordered" evidence="2">
    <location>
        <begin position="1"/>
        <end position="48"/>
    </location>
</feature>
<name>A0A319F7N1_ASPSB</name>
<gene>
    <name evidence="3" type="ORF">BO78DRAFT_392916</name>
</gene>
<dbReference type="VEuPathDB" id="FungiDB:BO78DRAFT_392916"/>
<dbReference type="AlphaFoldDB" id="A0A319F7N1"/>
<evidence type="ECO:0000256" key="1">
    <source>
        <dbReference type="ARBA" id="ARBA00011353"/>
    </source>
</evidence>
<evidence type="ECO:0008006" key="5">
    <source>
        <dbReference type="Google" id="ProtNLM"/>
    </source>
</evidence>
<proteinExistence type="predicted"/>
<reference evidence="3 4" key="1">
    <citation type="submission" date="2018-02" db="EMBL/GenBank/DDBJ databases">
        <title>The genomes of Aspergillus section Nigri reveals drivers in fungal speciation.</title>
        <authorList>
            <consortium name="DOE Joint Genome Institute"/>
            <person name="Vesth T.C."/>
            <person name="Nybo J."/>
            <person name="Theobald S."/>
            <person name="Brandl J."/>
            <person name="Frisvad J.C."/>
            <person name="Nielsen K.F."/>
            <person name="Lyhne E.K."/>
            <person name="Kogle M.E."/>
            <person name="Kuo A."/>
            <person name="Riley R."/>
            <person name="Clum A."/>
            <person name="Nolan M."/>
            <person name="Lipzen A."/>
            <person name="Salamov A."/>
            <person name="Henrissat B."/>
            <person name="Wiebenga A."/>
            <person name="De vries R.P."/>
            <person name="Grigoriev I.V."/>
            <person name="Mortensen U.H."/>
            <person name="Andersen M.R."/>
            <person name="Baker S.E."/>
        </authorList>
    </citation>
    <scope>NUCLEOTIDE SEQUENCE [LARGE SCALE GENOMIC DNA]</scope>
    <source>
        <strain evidence="3 4">CBS 121057</strain>
    </source>
</reference>
<feature type="region of interest" description="Disordered" evidence="2">
    <location>
        <begin position="90"/>
        <end position="137"/>
    </location>
</feature>
<evidence type="ECO:0000313" key="4">
    <source>
        <dbReference type="Proteomes" id="UP000248423"/>
    </source>
</evidence>
<keyword evidence="4" id="KW-1185">Reference proteome</keyword>
<feature type="compositionally biased region" description="Basic and acidic residues" evidence="2">
    <location>
        <begin position="12"/>
        <end position="28"/>
    </location>
</feature>